<feature type="compositionally biased region" description="Low complexity" evidence="15">
    <location>
        <begin position="530"/>
        <end position="552"/>
    </location>
</feature>
<keyword evidence="5" id="KW-0808">Transferase</keyword>
<dbReference type="Proteomes" id="UP000031575">
    <property type="component" value="Unassembled WGS sequence"/>
</dbReference>
<dbReference type="InterPro" id="IPR006845">
    <property type="entry name" value="Pex_N"/>
</dbReference>
<evidence type="ECO:0000256" key="1">
    <source>
        <dbReference type="ARBA" id="ARBA00004585"/>
    </source>
</evidence>
<dbReference type="GO" id="GO:0005778">
    <property type="term" value="C:peroxisomal membrane"/>
    <property type="evidence" value="ECO:0007669"/>
    <property type="project" value="UniProtKB-SubCell"/>
</dbReference>
<dbReference type="RefSeq" id="XP_040617305.1">
    <property type="nucleotide sequence ID" value="XM_040765159.1"/>
</dbReference>
<evidence type="ECO:0000256" key="13">
    <source>
        <dbReference type="ARBA" id="ARBA00023136"/>
    </source>
</evidence>
<feature type="domain" description="Pex N-terminal" evidence="16">
    <location>
        <begin position="143"/>
        <end position="381"/>
    </location>
</feature>
<proteinExistence type="inferred from homology"/>
<keyword evidence="11" id="KW-0653">Protein transport</keyword>
<dbReference type="EMBL" id="AWTV01000009">
    <property type="protein sequence ID" value="KIH89295.1"/>
    <property type="molecule type" value="Genomic_DNA"/>
</dbReference>
<keyword evidence="14" id="KW-0576">Peroxisome</keyword>
<dbReference type="GO" id="GO:0016562">
    <property type="term" value="P:protein import into peroxisome matrix, receptor recycling"/>
    <property type="evidence" value="ECO:0007669"/>
    <property type="project" value="UniProtKB-ARBA"/>
</dbReference>
<evidence type="ECO:0000256" key="4">
    <source>
        <dbReference type="ARBA" id="ARBA00022448"/>
    </source>
</evidence>
<dbReference type="GeneID" id="63680080"/>
<reference evidence="17 18" key="1">
    <citation type="journal article" date="2014" name="BMC Genomics">
        <title>Comparative genomics of the major fungal agents of human and animal Sporotrichosis: Sporothrix schenckii and Sporothrix brasiliensis.</title>
        <authorList>
            <person name="Teixeira M.M."/>
            <person name="de Almeida L.G."/>
            <person name="Kubitschek-Barreira P."/>
            <person name="Alves F.L."/>
            <person name="Kioshima E.S."/>
            <person name="Abadio A.K."/>
            <person name="Fernandes L."/>
            <person name="Derengowski L.S."/>
            <person name="Ferreira K.S."/>
            <person name="Souza R.C."/>
            <person name="Ruiz J.C."/>
            <person name="de Andrade N.C."/>
            <person name="Paes H.C."/>
            <person name="Nicola A.M."/>
            <person name="Albuquerque P."/>
            <person name="Gerber A.L."/>
            <person name="Martins V.P."/>
            <person name="Peconick L.D."/>
            <person name="Neto A.V."/>
            <person name="Chaucanez C.B."/>
            <person name="Silva P.A."/>
            <person name="Cunha O.L."/>
            <person name="de Oliveira F.F."/>
            <person name="dos Santos T.C."/>
            <person name="Barros A.L."/>
            <person name="Soares M.A."/>
            <person name="de Oliveira L.M."/>
            <person name="Marini M.M."/>
            <person name="Villalobos-Duno H."/>
            <person name="Cunha M.M."/>
            <person name="de Hoog S."/>
            <person name="da Silveira J.F."/>
            <person name="Henrissat B."/>
            <person name="Nino-Vega G.A."/>
            <person name="Cisalpino P.S."/>
            <person name="Mora-Montes H.M."/>
            <person name="Almeida S.R."/>
            <person name="Stajich J.E."/>
            <person name="Lopes-Bezerra L.M."/>
            <person name="Vasconcelos A.T."/>
            <person name="Felipe M.S."/>
        </authorList>
    </citation>
    <scope>NUCLEOTIDE SEQUENCE [LARGE SCALE GENOMIC DNA]</scope>
    <source>
        <strain evidence="17 18">5110</strain>
    </source>
</reference>
<feature type="compositionally biased region" description="Acidic residues" evidence="15">
    <location>
        <begin position="565"/>
        <end position="586"/>
    </location>
</feature>
<dbReference type="OrthoDB" id="1701437at2759"/>
<dbReference type="InterPro" id="IPR025654">
    <property type="entry name" value="PEX2/10"/>
</dbReference>
<comment type="subcellular location">
    <subcellularLocation>
        <location evidence="1">Peroxisome membrane</location>
        <topology evidence="1">Multi-pass membrane protein</topology>
    </subcellularLocation>
</comment>
<feature type="compositionally biased region" description="Acidic residues" evidence="15">
    <location>
        <begin position="593"/>
        <end position="648"/>
    </location>
</feature>
<keyword evidence="18" id="KW-1185">Reference proteome</keyword>
<dbReference type="PANTHER" id="PTHR23350:SF4">
    <property type="entry name" value="PEROXISOME BIOGENESIS FACTOR 2"/>
    <property type="match status" value="1"/>
</dbReference>
<feature type="region of interest" description="Disordered" evidence="15">
    <location>
        <begin position="530"/>
        <end position="648"/>
    </location>
</feature>
<keyword evidence="6" id="KW-0812">Transmembrane</keyword>
<keyword evidence="8" id="KW-0863">Zinc-finger</keyword>
<comment type="similarity">
    <text evidence="3">Belongs to the pex2/pex10/pex12 family.</text>
</comment>
<dbReference type="VEuPathDB" id="FungiDB:SPBR_06903"/>
<evidence type="ECO:0000313" key="18">
    <source>
        <dbReference type="Proteomes" id="UP000031575"/>
    </source>
</evidence>
<keyword evidence="9" id="KW-0833">Ubl conjugation pathway</keyword>
<organism evidence="17 18">
    <name type="scientific">Sporothrix brasiliensis 5110</name>
    <dbReference type="NCBI Taxonomy" id="1398154"/>
    <lineage>
        <taxon>Eukaryota</taxon>
        <taxon>Fungi</taxon>
        <taxon>Dikarya</taxon>
        <taxon>Ascomycota</taxon>
        <taxon>Pezizomycotina</taxon>
        <taxon>Sordariomycetes</taxon>
        <taxon>Sordariomycetidae</taxon>
        <taxon>Ophiostomatales</taxon>
        <taxon>Ophiostomataceae</taxon>
        <taxon>Sporothrix</taxon>
    </lineage>
</organism>
<dbReference type="HOGENOM" id="CLU_024591_2_0_1"/>
<dbReference type="GO" id="GO:0016567">
    <property type="term" value="P:protein ubiquitination"/>
    <property type="evidence" value="ECO:0007669"/>
    <property type="project" value="UniProtKB-ARBA"/>
</dbReference>
<comment type="caution">
    <text evidence="17">The sequence shown here is derived from an EMBL/GenBank/DDBJ whole genome shotgun (WGS) entry which is preliminary data.</text>
</comment>
<evidence type="ECO:0000313" key="17">
    <source>
        <dbReference type="EMBL" id="KIH89295.1"/>
    </source>
</evidence>
<evidence type="ECO:0000256" key="5">
    <source>
        <dbReference type="ARBA" id="ARBA00022679"/>
    </source>
</evidence>
<dbReference type="AlphaFoldDB" id="A0A0C2IQY5"/>
<evidence type="ECO:0000256" key="11">
    <source>
        <dbReference type="ARBA" id="ARBA00022927"/>
    </source>
</evidence>
<keyword evidence="4" id="KW-0813">Transport</keyword>
<keyword evidence="13" id="KW-0472">Membrane</keyword>
<evidence type="ECO:0000256" key="9">
    <source>
        <dbReference type="ARBA" id="ARBA00022786"/>
    </source>
</evidence>
<evidence type="ECO:0000259" key="16">
    <source>
        <dbReference type="Pfam" id="PF04757"/>
    </source>
</evidence>
<dbReference type="GO" id="GO:0016740">
    <property type="term" value="F:transferase activity"/>
    <property type="evidence" value="ECO:0007669"/>
    <property type="project" value="UniProtKB-KW"/>
</dbReference>
<evidence type="ECO:0000256" key="2">
    <source>
        <dbReference type="ARBA" id="ARBA00004906"/>
    </source>
</evidence>
<evidence type="ECO:0000256" key="7">
    <source>
        <dbReference type="ARBA" id="ARBA00022723"/>
    </source>
</evidence>
<evidence type="ECO:0000256" key="15">
    <source>
        <dbReference type="SAM" id="MobiDB-lite"/>
    </source>
</evidence>
<keyword evidence="12" id="KW-1133">Transmembrane helix</keyword>
<keyword evidence="7" id="KW-0479">Metal-binding</keyword>
<dbReference type="GO" id="GO:0008270">
    <property type="term" value="F:zinc ion binding"/>
    <property type="evidence" value="ECO:0007669"/>
    <property type="project" value="UniProtKB-KW"/>
</dbReference>
<evidence type="ECO:0000256" key="3">
    <source>
        <dbReference type="ARBA" id="ARBA00008704"/>
    </source>
</evidence>
<evidence type="ECO:0000256" key="14">
    <source>
        <dbReference type="ARBA" id="ARBA00023140"/>
    </source>
</evidence>
<evidence type="ECO:0000256" key="10">
    <source>
        <dbReference type="ARBA" id="ARBA00022833"/>
    </source>
</evidence>
<evidence type="ECO:0000256" key="6">
    <source>
        <dbReference type="ARBA" id="ARBA00022692"/>
    </source>
</evidence>
<evidence type="ECO:0000256" key="12">
    <source>
        <dbReference type="ARBA" id="ARBA00022989"/>
    </source>
</evidence>
<gene>
    <name evidence="17" type="ORF">SPBR_06903</name>
</gene>
<dbReference type="Pfam" id="PF04757">
    <property type="entry name" value="Pex2_Pex12"/>
    <property type="match status" value="1"/>
</dbReference>
<protein>
    <submittedName>
        <fullName evidence="17">Peroxin-2</fullName>
    </submittedName>
</protein>
<keyword evidence="10" id="KW-0862">Zinc</keyword>
<evidence type="ECO:0000256" key="8">
    <source>
        <dbReference type="ARBA" id="ARBA00022771"/>
    </source>
</evidence>
<accession>A0A0C2IQY5</accession>
<sequence length="648" mass="69609">MTDRIPPPPPPQTAAAVAAANASVAPTFAEAQRRLAARRSERAAAEAAHRAQVAATAAAQREASAAALRARLDAGGPLTSSSSPLVRRLGGTALVAWDGGSRAASTISSTLHGGSDSRRIDVAGTSGQRPAFRVSQVDAELLDEELLDLLRGQVADALKYIRGGTLQDDWQPEIMLLLRAALFKLSVWDHDATYGAALQNLRYADARATRGTRGAIAAAVPVPPSKWQKAAYGLVTVGGRYAWTKWEDWLRDHNEEADEGFGYDLGDSSTNDSSSSSSSDILSFLRGRLRLSLSPERIRRLARVTSVASDLYAGAAFVSFLVFLRYGRYRTLLDRILRMRLVPPTSQVSREVSFEYLNRQLVWHAFTEFLLFLLPLVGINRWRRWLTRTWRKTKSAVAKATTVVKGQAGEDEDGAGAGAGSTEKTGEYAFLPERTCAICYQDQNAATSEADIMAAAAASSGVIGSAETDITNPYEAVPCGCVYCYVSLATRIEREEGDGWTCLRCGALVTACRPWNGDVLEPASRLASAGGGAATADARPSSSSTSLPGSPSYTQKTVGFADDVKGEDEDDDDDDDVAVEDDESSNDEIQIGEAEDDEDDQVEDDAEEDDAEEDDGEESADVTDAESEAYEEDEDSVEGELGDDLEEA</sequence>
<dbReference type="PANTHER" id="PTHR23350">
    <property type="entry name" value="PEROXISOME ASSEMBLY PROTEIN 10"/>
    <property type="match status" value="1"/>
</dbReference>
<name>A0A0C2IQY5_9PEZI</name>
<comment type="pathway">
    <text evidence="2">Protein modification; protein ubiquitination.</text>
</comment>